<sequence length="75" mass="8410">MGIPGIMETPHFGRCAMSGSEKICPELRLRGSLDFELEFDAGRKHDRAYFSITVVHLIVVTLGCYFIPAMTYSIL</sequence>
<evidence type="ECO:0000313" key="3">
    <source>
        <dbReference type="Proteomes" id="UP000297527"/>
    </source>
</evidence>
<keyword evidence="3" id="KW-1185">Reference proteome</keyword>
<evidence type="ECO:0000256" key="1">
    <source>
        <dbReference type="SAM" id="Phobius"/>
    </source>
</evidence>
<reference evidence="2 3" key="1">
    <citation type="submission" date="2017-12" db="EMBL/GenBank/DDBJ databases">
        <title>Comparative genomics of Botrytis spp.</title>
        <authorList>
            <person name="Valero-Jimenez C.A."/>
            <person name="Tapia P."/>
            <person name="Veloso J."/>
            <person name="Silva-Moreno E."/>
            <person name="Staats M."/>
            <person name="Valdes J.H."/>
            <person name="Van Kan J.A.L."/>
        </authorList>
    </citation>
    <scope>NUCLEOTIDE SEQUENCE [LARGE SCALE GENOMIC DNA]</scope>
    <source>
        <strain evidence="2 3">MUCL11595</strain>
    </source>
</reference>
<evidence type="ECO:0000313" key="2">
    <source>
        <dbReference type="EMBL" id="TGO44490.1"/>
    </source>
</evidence>
<accession>A0A4Z1HCQ7</accession>
<keyword evidence="1" id="KW-0812">Transmembrane</keyword>
<protein>
    <submittedName>
        <fullName evidence="2">Uncharacterized protein</fullName>
    </submittedName>
</protein>
<gene>
    <name evidence="2" type="ORF">BCON_0510g00050</name>
</gene>
<keyword evidence="1" id="KW-1133">Transmembrane helix</keyword>
<dbReference type="Proteomes" id="UP000297527">
    <property type="component" value="Unassembled WGS sequence"/>
</dbReference>
<feature type="transmembrane region" description="Helical" evidence="1">
    <location>
        <begin position="48"/>
        <end position="68"/>
    </location>
</feature>
<dbReference type="AlphaFoldDB" id="A0A4Z1HCQ7"/>
<dbReference type="EMBL" id="PQXN01000508">
    <property type="protein sequence ID" value="TGO44490.1"/>
    <property type="molecule type" value="Genomic_DNA"/>
</dbReference>
<comment type="caution">
    <text evidence="2">The sequence shown here is derived from an EMBL/GenBank/DDBJ whole genome shotgun (WGS) entry which is preliminary data.</text>
</comment>
<name>A0A4Z1HCQ7_9HELO</name>
<organism evidence="2 3">
    <name type="scientific">Botryotinia convoluta</name>
    <dbReference type="NCBI Taxonomy" id="54673"/>
    <lineage>
        <taxon>Eukaryota</taxon>
        <taxon>Fungi</taxon>
        <taxon>Dikarya</taxon>
        <taxon>Ascomycota</taxon>
        <taxon>Pezizomycotina</taxon>
        <taxon>Leotiomycetes</taxon>
        <taxon>Helotiales</taxon>
        <taxon>Sclerotiniaceae</taxon>
        <taxon>Botryotinia</taxon>
    </lineage>
</organism>
<keyword evidence="1" id="KW-0472">Membrane</keyword>
<proteinExistence type="predicted"/>